<dbReference type="Proteomes" id="UP001433268">
    <property type="component" value="Unassembled WGS sequence"/>
</dbReference>
<dbReference type="RefSeq" id="XP_066661187.1">
    <property type="nucleotide sequence ID" value="XM_066818999.1"/>
</dbReference>
<protein>
    <submittedName>
        <fullName evidence="3">Ankyrin</fullName>
    </submittedName>
</protein>
<reference evidence="3 4" key="1">
    <citation type="submission" date="2023-01" db="EMBL/GenBank/DDBJ databases">
        <title>Analysis of 21 Apiospora genomes using comparative genomics revels a genus with tremendous synthesis potential of carbohydrate active enzymes and secondary metabolites.</title>
        <authorList>
            <person name="Sorensen T."/>
        </authorList>
    </citation>
    <scope>NUCLEOTIDE SEQUENCE [LARGE SCALE GENOMIC DNA]</scope>
    <source>
        <strain evidence="3 4">CBS 114990</strain>
    </source>
</reference>
<proteinExistence type="predicted"/>
<dbReference type="EMBL" id="JAQQWN010000010">
    <property type="protein sequence ID" value="KAK8062588.1"/>
    <property type="molecule type" value="Genomic_DNA"/>
</dbReference>
<evidence type="ECO:0000256" key="1">
    <source>
        <dbReference type="ARBA" id="ARBA00022737"/>
    </source>
</evidence>
<dbReference type="InterPro" id="IPR056884">
    <property type="entry name" value="NPHP3-like_N"/>
</dbReference>
<dbReference type="Gene3D" id="3.40.50.300">
    <property type="entry name" value="P-loop containing nucleotide triphosphate hydrolases"/>
    <property type="match status" value="1"/>
</dbReference>
<organism evidence="3 4">
    <name type="scientific">Apiospora hydei</name>
    <dbReference type="NCBI Taxonomy" id="1337664"/>
    <lineage>
        <taxon>Eukaryota</taxon>
        <taxon>Fungi</taxon>
        <taxon>Dikarya</taxon>
        <taxon>Ascomycota</taxon>
        <taxon>Pezizomycotina</taxon>
        <taxon>Sordariomycetes</taxon>
        <taxon>Xylariomycetidae</taxon>
        <taxon>Amphisphaeriales</taxon>
        <taxon>Apiosporaceae</taxon>
        <taxon>Apiospora</taxon>
    </lineage>
</organism>
<gene>
    <name evidence="3" type="ORF">PG997_014685</name>
</gene>
<accession>A0ABR1UUK0</accession>
<keyword evidence="1" id="KW-0677">Repeat</keyword>
<evidence type="ECO:0000259" key="2">
    <source>
        <dbReference type="Pfam" id="PF24883"/>
    </source>
</evidence>
<dbReference type="InterPro" id="IPR027417">
    <property type="entry name" value="P-loop_NTPase"/>
</dbReference>
<evidence type="ECO:0000313" key="4">
    <source>
        <dbReference type="Proteomes" id="UP001433268"/>
    </source>
</evidence>
<keyword evidence="4" id="KW-1185">Reference proteome</keyword>
<dbReference type="Pfam" id="PF24883">
    <property type="entry name" value="NPHP3_N"/>
    <property type="match status" value="1"/>
</dbReference>
<comment type="caution">
    <text evidence="3">The sequence shown here is derived from an EMBL/GenBank/DDBJ whole genome shotgun (WGS) entry which is preliminary data.</text>
</comment>
<dbReference type="PANTHER" id="PTHR10039">
    <property type="entry name" value="AMELOGENIN"/>
    <property type="match status" value="1"/>
</dbReference>
<feature type="domain" description="Nephrocystin 3-like N-terminal" evidence="2">
    <location>
        <begin position="64"/>
        <end position="222"/>
    </location>
</feature>
<evidence type="ECO:0000313" key="3">
    <source>
        <dbReference type="EMBL" id="KAK8062588.1"/>
    </source>
</evidence>
<dbReference type="SUPFAM" id="SSF52540">
    <property type="entry name" value="P-loop containing nucleoside triphosphate hydrolases"/>
    <property type="match status" value="1"/>
</dbReference>
<dbReference type="GeneID" id="92052059"/>
<dbReference type="PANTHER" id="PTHR10039:SF15">
    <property type="entry name" value="NACHT DOMAIN-CONTAINING PROTEIN"/>
    <property type="match status" value="1"/>
</dbReference>
<sequence length="612" mass="69646">MASIGDIRNLVLDVVKLIKYAEGVYHAAEERNVLLVQTEFINDHTPAFAHEITKTPVALSHTDGTGEEFFGKWEFKDWDASDNSLLWVKGLPGSGKTGLAYNIARRLKESAETSGGVQVACIFCGHQITGLREMQDAMDIAMSFWAQLVDPTLIDVGFVEESRSRLRQGAFYPAETIREEKMKIFEHTVTKMSRVTLILDGLDEIPRHHQREVMGILKDTIDISSLFSTYLHFSLNASNMDPTLYIKDRISRRQSLLFTGNVGFMEKIVAKLLPKCQGLFLLTKLFMDQILKANSQAECLEMMERLPRSVHEAYDQGLRRLAEEFPDVEEGELPCTAIQALFWVVYAKSRMMEMQLRQALTTKFGAKDYDPDMEVFKGFSLTSICAEYLVVENEDRTLRVAHKTITDHLSRSETQTTWFPSIEKHIPTTLLQFLHFDCMKKGNKNISRDDFISLYPLCPYALEFWGKDLARFLSPPKPEILITTLWKMADTTLKESIYGWNDFVNEQATKILTKILAAQFGGEPDREGWPSEEWFAPGRINGLHWVVFFDLPVFIPILAEHDSERLDRDPIPTTPLGLASICKRESIVDALITIGAQVNLSHDTDHIVRPPI</sequence>
<name>A0ABR1UUK0_9PEZI</name>